<dbReference type="CDD" id="cd03249">
    <property type="entry name" value="ABC_MTABC3_MDL1_MDL2"/>
    <property type="match status" value="2"/>
</dbReference>
<feature type="region of interest" description="Disordered" evidence="9">
    <location>
        <begin position="738"/>
        <end position="764"/>
    </location>
</feature>
<feature type="domain" description="ABC transporter" evidence="12">
    <location>
        <begin position="1115"/>
        <end position="1369"/>
    </location>
</feature>
<keyword evidence="7 10" id="KW-1133">Transmembrane helix</keyword>
<dbReference type="InterPro" id="IPR003439">
    <property type="entry name" value="ABC_transporter-like_ATP-bd"/>
</dbReference>
<dbReference type="InterPro" id="IPR011527">
    <property type="entry name" value="ABC1_TM_dom"/>
</dbReference>
<feature type="transmembrane region" description="Helical" evidence="10">
    <location>
        <begin position="808"/>
        <end position="829"/>
    </location>
</feature>
<dbReference type="CDD" id="cd18578">
    <property type="entry name" value="ABC_6TM_Pgp_ABCB1_D2_like"/>
    <property type="match status" value="1"/>
</dbReference>
<dbReference type="VEuPathDB" id="FungiDB:SAPIO_CDS8819"/>
<evidence type="ECO:0000256" key="6">
    <source>
        <dbReference type="ARBA" id="ARBA00022840"/>
    </source>
</evidence>
<evidence type="ECO:0000256" key="4">
    <source>
        <dbReference type="ARBA" id="ARBA00022692"/>
    </source>
</evidence>
<dbReference type="GO" id="GO:0015421">
    <property type="term" value="F:ABC-type oligopeptide transporter activity"/>
    <property type="evidence" value="ECO:0007669"/>
    <property type="project" value="TreeGrafter"/>
</dbReference>
<comment type="subcellular location">
    <subcellularLocation>
        <location evidence="2">Endomembrane system</location>
    </subcellularLocation>
    <subcellularLocation>
        <location evidence="1">Membrane</location>
        <topology evidence="1">Multi-pass membrane protein</topology>
    </subcellularLocation>
</comment>
<feature type="transmembrane region" description="Helical" evidence="10">
    <location>
        <begin position="1067"/>
        <end position="1089"/>
    </location>
</feature>
<dbReference type="GO" id="GO:0016887">
    <property type="term" value="F:ATP hydrolysis activity"/>
    <property type="evidence" value="ECO:0007669"/>
    <property type="project" value="InterPro"/>
</dbReference>
<evidence type="ECO:0000256" key="2">
    <source>
        <dbReference type="ARBA" id="ARBA00004308"/>
    </source>
</evidence>
<dbReference type="SUPFAM" id="SSF81383">
    <property type="entry name" value="F-box domain"/>
    <property type="match status" value="1"/>
</dbReference>
<evidence type="ECO:0000313" key="15">
    <source>
        <dbReference type="Proteomes" id="UP000028545"/>
    </source>
</evidence>
<keyword evidence="4 10" id="KW-0812">Transmembrane</keyword>
<dbReference type="InterPro" id="IPR036640">
    <property type="entry name" value="ABC1_TM_sf"/>
</dbReference>
<dbReference type="FunFam" id="3.40.50.300:FF:000913">
    <property type="entry name" value="ABC multidrug transporter SitT"/>
    <property type="match status" value="1"/>
</dbReference>
<dbReference type="GO" id="GO:0005524">
    <property type="term" value="F:ATP binding"/>
    <property type="evidence" value="ECO:0007669"/>
    <property type="project" value="UniProtKB-KW"/>
</dbReference>
<evidence type="ECO:0000256" key="5">
    <source>
        <dbReference type="ARBA" id="ARBA00022741"/>
    </source>
</evidence>
<evidence type="ECO:0000256" key="9">
    <source>
        <dbReference type="SAM" id="MobiDB-lite"/>
    </source>
</evidence>
<keyword evidence="5" id="KW-0547">Nucleotide-binding</keyword>
<dbReference type="PROSITE" id="PS50893">
    <property type="entry name" value="ABC_TRANSPORTER_2"/>
    <property type="match status" value="2"/>
</dbReference>
<feature type="region of interest" description="Disordered" evidence="9">
    <location>
        <begin position="39"/>
        <end position="96"/>
    </location>
</feature>
<dbReference type="RefSeq" id="XP_016639672.1">
    <property type="nucleotide sequence ID" value="XM_016790369.1"/>
</dbReference>
<sequence length="1376" mass="151891">MVLRTKTEADIMETCDETTGCSLVYRGARNPFLNQLLYEDDPDTVEDSEDKTYQPPSGSEGDGDPLEYDSDASGDCSSSLDADSDGGGEIEAGDERQWTFTVSGPVLPTHDTDFLPLSEVKGPPITAGTPLYGMAAIPRRDVYEHIADPGCKSPMEYSGHRISAEEMRGCTTVQCLIPKTDDWEPEDGDCDFEADSAYHLTGLASHMPSGGWGLIFGPRRHGVEHRDADISAFTIADAAEIEEIAFPFHPSYFELFRQASLIILGRVDVDGLMLLRDLTANKKRENILERNQPDVHEAAEQVWQCIEGAEYLAANPILIQPWSPSLPPLRSQRGSTSGVDVFLKLPKELIYEVVGYLGSTDIASLRLASRAFTHLPISLWHRLVIEEMPWLYEAWSNAVTPYPWVTKDGVEQVEREEAQWKASREYSLSLHSRADVIRQDMPDISPPHLLAFSRASTAANELFLLIDQQSKIDPFSDCGSKPEKTDGAIDLQGVNFAYPTRPNIPVLEDFTLHIPAGKVTALVGPSGSGKSTIIGLLERWYNPVSGSIKLDGTEIGALNLRWLRTNMRLVQQEPVLFNGTVFENISDGLVGTQWDFSTREVKLRLVEEAAKTAFAHGFIQQLPLGYNTRIGERGGLLSGGQKQRIAIARSIISQPKILLLDEATSALDPHAEAIVQQALDRASKDRTTIVNAHKLKTIRDADNIVVLSKDKIVEQGSHDELVAAGNIYSHLVKAQDLSTSAPDDATKDGQEDEPRQEAENMQSLARYNTSEARNLDSLKDREDFSLYKGPGLIVSVLKLIKITWDLRYWYLIVLMSCFVGAAVYPSQAVLLGNVLDIFSAPDMLKRSNFISLMFFVMSLDCLLAYFVMGWATNVITQTLNQRLRNEILDHTLRQDLRFFDRPENTVGALNSRLSSYLESIYELMGFNIALIVMALINVVASSILGIVTSWKLGLVGVFAGLSPMLLAGYTRNRVETKMDNDADKRFSQSASIASENILAIRTVSSLAIEPTVLNRYTEELDTAISKSKAPLFHMMVYFSLTQSIEYFIPALGFWWGSKLLSQGELNFYQFIVSLMGFTKATAAAGYYFWISNLQPTVRETKGNQERGLGARCSQYDFENVQFSYPLAPDNRVLKGISLKISHGQFVAFVGASGCGKSTMISLLQRFYDPTSGQIIIDGTHDLKTLNPWLYRNKVALVQQEPTLFPSTIRANVSMGVDFDLKGENTTGTYGLPTAEDAALEGALRAANAWDFVSSLPQGLDTPCGTTGSQMSGGQKQRIAIARALIRNPSVLLLDEATSALDTDSERVVQAALMEASGSGERITIVVAHRLSTVREANCIFVFYGGRIVEAGSHKELINQGGMYKEMCEAQSLDRAA</sequence>
<feature type="compositionally biased region" description="Acidic residues" evidence="9">
    <location>
        <begin position="82"/>
        <end position="92"/>
    </location>
</feature>
<dbReference type="EMBL" id="JOWA01000132">
    <property type="protein sequence ID" value="KEZ39873.1"/>
    <property type="molecule type" value="Genomic_DNA"/>
</dbReference>
<feature type="transmembrane region" description="Helical" evidence="10">
    <location>
        <begin position="849"/>
        <end position="875"/>
    </location>
</feature>
<dbReference type="PROSITE" id="PS00211">
    <property type="entry name" value="ABC_TRANSPORTER_1"/>
    <property type="match status" value="2"/>
</dbReference>
<dbReference type="SUPFAM" id="SSF90123">
    <property type="entry name" value="ABC transporter transmembrane region"/>
    <property type="match status" value="1"/>
</dbReference>
<dbReference type="SMART" id="SM00382">
    <property type="entry name" value="AAA"/>
    <property type="match status" value="2"/>
</dbReference>
<dbReference type="InterPro" id="IPR027417">
    <property type="entry name" value="P-loop_NTPase"/>
</dbReference>
<dbReference type="InterPro" id="IPR036047">
    <property type="entry name" value="F-box-like_dom_sf"/>
</dbReference>
<comment type="caution">
    <text evidence="14">The sequence shown here is derived from an EMBL/GenBank/DDBJ whole genome shotgun (WGS) entry which is preliminary data.</text>
</comment>
<keyword evidence="14" id="KW-0378">Hydrolase</keyword>
<feature type="compositionally biased region" description="Basic and acidic residues" evidence="9">
    <location>
        <begin position="744"/>
        <end position="758"/>
    </location>
</feature>
<reference evidence="14 15" key="1">
    <citation type="journal article" date="2014" name="Genome Announc.">
        <title>Draft genome sequence of the pathogenic fungus Scedosporium apiospermum.</title>
        <authorList>
            <person name="Vandeputte P."/>
            <person name="Ghamrawi S."/>
            <person name="Rechenmann M."/>
            <person name="Iltis A."/>
            <person name="Giraud S."/>
            <person name="Fleury M."/>
            <person name="Thornton C."/>
            <person name="Delhaes L."/>
            <person name="Meyer W."/>
            <person name="Papon N."/>
            <person name="Bouchara J.P."/>
        </authorList>
    </citation>
    <scope>NUCLEOTIDE SEQUENCE [LARGE SCALE GENOMIC DNA]</scope>
    <source>
        <strain evidence="14 15">IHEM 14462</strain>
    </source>
</reference>
<dbReference type="PANTHER" id="PTHR43394:SF1">
    <property type="entry name" value="ATP-BINDING CASSETTE SUB-FAMILY B MEMBER 10, MITOCHONDRIAL"/>
    <property type="match status" value="1"/>
</dbReference>
<dbReference type="EC" id="3.6.3.43" evidence="14"/>
<gene>
    <name evidence="14" type="ORF">SAPIO_CDS8819</name>
</gene>
<feature type="compositionally biased region" description="Acidic residues" evidence="9">
    <location>
        <begin position="39"/>
        <end position="49"/>
    </location>
</feature>
<dbReference type="Pfam" id="PF00005">
    <property type="entry name" value="ABC_tran"/>
    <property type="match status" value="2"/>
</dbReference>
<keyword evidence="6" id="KW-0067">ATP-binding</keyword>
<dbReference type="OMA" id="WALNYWY"/>
<dbReference type="InterPro" id="IPR039421">
    <property type="entry name" value="Type_1_exporter"/>
</dbReference>
<feature type="transmembrane region" description="Helical" evidence="10">
    <location>
        <begin position="1035"/>
        <end position="1055"/>
    </location>
</feature>
<dbReference type="PANTHER" id="PTHR43394">
    <property type="entry name" value="ATP-DEPENDENT PERMEASE MDL1, MITOCHONDRIAL"/>
    <property type="match status" value="1"/>
</dbReference>
<dbReference type="GO" id="GO:0016020">
    <property type="term" value="C:membrane"/>
    <property type="evidence" value="ECO:0007669"/>
    <property type="project" value="UniProtKB-SubCell"/>
</dbReference>
<dbReference type="InterPro" id="IPR017871">
    <property type="entry name" value="ABC_transporter-like_CS"/>
</dbReference>
<keyword evidence="15" id="KW-1185">Reference proteome</keyword>
<feature type="domain" description="ABC transmembrane type-1" evidence="13">
    <location>
        <begin position="811"/>
        <end position="1075"/>
    </location>
</feature>
<name>A0A084FXR1_PSEDA</name>
<dbReference type="PROSITE" id="PS50929">
    <property type="entry name" value="ABC_TM1F"/>
    <property type="match status" value="1"/>
</dbReference>
<evidence type="ECO:0000256" key="8">
    <source>
        <dbReference type="ARBA" id="ARBA00023136"/>
    </source>
</evidence>
<proteinExistence type="inferred from homology"/>
<dbReference type="Proteomes" id="UP000028545">
    <property type="component" value="Unassembled WGS sequence"/>
</dbReference>
<feature type="domain" description="F-box" evidence="11">
    <location>
        <begin position="339"/>
        <end position="383"/>
    </location>
</feature>
<dbReference type="InterPro" id="IPR003593">
    <property type="entry name" value="AAA+_ATPase"/>
</dbReference>
<feature type="domain" description="ABC transporter" evidence="12">
    <location>
        <begin position="489"/>
        <end position="734"/>
    </location>
</feature>
<dbReference type="HOGENOM" id="CLU_255945_0_0_1"/>
<evidence type="ECO:0000256" key="10">
    <source>
        <dbReference type="SAM" id="Phobius"/>
    </source>
</evidence>
<accession>A0A084FXR1</accession>
<comment type="similarity">
    <text evidence="3">Belongs to the ABC transporter superfamily. ABCB family. Multidrug resistance exporter (TC 3.A.1.201) subfamily.</text>
</comment>
<feature type="transmembrane region" description="Helical" evidence="10">
    <location>
        <begin position="950"/>
        <end position="969"/>
    </location>
</feature>
<evidence type="ECO:0000256" key="7">
    <source>
        <dbReference type="ARBA" id="ARBA00022989"/>
    </source>
</evidence>
<dbReference type="SUPFAM" id="SSF52540">
    <property type="entry name" value="P-loop containing nucleoside triphosphate hydrolases"/>
    <property type="match status" value="2"/>
</dbReference>
<dbReference type="OrthoDB" id="6500128at2759"/>
<dbReference type="InterPro" id="IPR001810">
    <property type="entry name" value="F-box_dom"/>
</dbReference>
<dbReference type="KEGG" id="sapo:SAPIO_CDS8819"/>
<protein>
    <submittedName>
        <fullName evidence="14">Peptide-transporting ATPase</fullName>
        <ecNumber evidence="14">3.6.3.43</ecNumber>
    </submittedName>
</protein>
<dbReference type="FunFam" id="3.40.50.300:FF:001530">
    <property type="entry name" value="ABC multidrug transporter (Eurofung)"/>
    <property type="match status" value="1"/>
</dbReference>
<feature type="transmembrane region" description="Helical" evidence="10">
    <location>
        <begin position="920"/>
        <end position="944"/>
    </location>
</feature>
<evidence type="ECO:0000259" key="13">
    <source>
        <dbReference type="PROSITE" id="PS50929"/>
    </source>
</evidence>
<dbReference type="Pfam" id="PF00664">
    <property type="entry name" value="ABC_membrane"/>
    <property type="match status" value="1"/>
</dbReference>
<keyword evidence="8 10" id="KW-0472">Membrane</keyword>
<feature type="compositionally biased region" description="Acidic residues" evidence="9">
    <location>
        <begin position="61"/>
        <end position="72"/>
    </location>
</feature>
<organism evidence="14 15">
    <name type="scientific">Pseudallescheria apiosperma</name>
    <name type="common">Scedosporium apiospermum</name>
    <dbReference type="NCBI Taxonomy" id="563466"/>
    <lineage>
        <taxon>Eukaryota</taxon>
        <taxon>Fungi</taxon>
        <taxon>Dikarya</taxon>
        <taxon>Ascomycota</taxon>
        <taxon>Pezizomycotina</taxon>
        <taxon>Sordariomycetes</taxon>
        <taxon>Hypocreomycetidae</taxon>
        <taxon>Microascales</taxon>
        <taxon>Microascaceae</taxon>
        <taxon>Scedosporium</taxon>
    </lineage>
</organism>
<evidence type="ECO:0000259" key="11">
    <source>
        <dbReference type="PROSITE" id="PS50181"/>
    </source>
</evidence>
<dbReference type="GeneID" id="27727891"/>
<evidence type="ECO:0000256" key="1">
    <source>
        <dbReference type="ARBA" id="ARBA00004141"/>
    </source>
</evidence>
<evidence type="ECO:0000313" key="14">
    <source>
        <dbReference type="EMBL" id="KEZ39873.1"/>
    </source>
</evidence>
<evidence type="ECO:0000259" key="12">
    <source>
        <dbReference type="PROSITE" id="PS50893"/>
    </source>
</evidence>
<dbReference type="GO" id="GO:0012505">
    <property type="term" value="C:endomembrane system"/>
    <property type="evidence" value="ECO:0007669"/>
    <property type="project" value="UniProtKB-SubCell"/>
</dbReference>
<dbReference type="PROSITE" id="PS50181">
    <property type="entry name" value="FBOX"/>
    <property type="match status" value="1"/>
</dbReference>
<dbReference type="Gene3D" id="1.20.1560.10">
    <property type="entry name" value="ABC transporter type 1, transmembrane domain"/>
    <property type="match status" value="1"/>
</dbReference>
<evidence type="ECO:0000256" key="3">
    <source>
        <dbReference type="ARBA" id="ARBA00007577"/>
    </source>
</evidence>
<dbReference type="Gene3D" id="3.40.50.300">
    <property type="entry name" value="P-loop containing nucleotide triphosphate hydrolases"/>
    <property type="match status" value="2"/>
</dbReference>